<dbReference type="PANTHER" id="PTHR33067:SF32">
    <property type="entry name" value="ASPARTIC PEPTIDASE DDI1-TYPE DOMAIN-CONTAINING PROTEIN"/>
    <property type="match status" value="1"/>
</dbReference>
<dbReference type="AlphaFoldDB" id="A0A7J0DP27"/>
<dbReference type="InterPro" id="IPR021109">
    <property type="entry name" value="Peptidase_aspartic_dom_sf"/>
</dbReference>
<name>A0A7J0DP27_9ERIC</name>
<accession>A0A7J0DP27</accession>
<protein>
    <submittedName>
        <fullName evidence="2">Uncharacterized protein</fullName>
    </submittedName>
</protein>
<evidence type="ECO:0000256" key="1">
    <source>
        <dbReference type="SAM" id="MobiDB-lite"/>
    </source>
</evidence>
<feature type="compositionally biased region" description="Polar residues" evidence="1">
    <location>
        <begin position="177"/>
        <end position="187"/>
    </location>
</feature>
<organism evidence="2 3">
    <name type="scientific">Actinidia rufa</name>
    <dbReference type="NCBI Taxonomy" id="165716"/>
    <lineage>
        <taxon>Eukaryota</taxon>
        <taxon>Viridiplantae</taxon>
        <taxon>Streptophyta</taxon>
        <taxon>Embryophyta</taxon>
        <taxon>Tracheophyta</taxon>
        <taxon>Spermatophyta</taxon>
        <taxon>Magnoliopsida</taxon>
        <taxon>eudicotyledons</taxon>
        <taxon>Gunneridae</taxon>
        <taxon>Pentapetalae</taxon>
        <taxon>asterids</taxon>
        <taxon>Ericales</taxon>
        <taxon>Actinidiaceae</taxon>
        <taxon>Actinidia</taxon>
    </lineage>
</organism>
<dbReference type="EMBL" id="BJWL01000313">
    <property type="protein sequence ID" value="GFS38451.1"/>
    <property type="molecule type" value="Genomic_DNA"/>
</dbReference>
<dbReference type="PANTHER" id="PTHR33067">
    <property type="entry name" value="RNA-DIRECTED DNA POLYMERASE-RELATED"/>
    <property type="match status" value="1"/>
</dbReference>
<keyword evidence="3" id="KW-1185">Reference proteome</keyword>
<gene>
    <name evidence="2" type="ORF">Acr_00g0057520</name>
</gene>
<dbReference type="CDD" id="cd00303">
    <property type="entry name" value="retropepsin_like"/>
    <property type="match status" value="1"/>
</dbReference>
<proteinExistence type="predicted"/>
<dbReference type="Gene3D" id="2.40.70.10">
    <property type="entry name" value="Acid Proteases"/>
    <property type="match status" value="1"/>
</dbReference>
<dbReference type="Proteomes" id="UP000585474">
    <property type="component" value="Unassembled WGS sequence"/>
</dbReference>
<evidence type="ECO:0000313" key="3">
    <source>
        <dbReference type="Proteomes" id="UP000585474"/>
    </source>
</evidence>
<reference evidence="3" key="1">
    <citation type="submission" date="2019-07" db="EMBL/GenBank/DDBJ databases">
        <title>De Novo Assembly of kiwifruit Actinidia rufa.</title>
        <authorList>
            <person name="Sugita-Konishi S."/>
            <person name="Sato K."/>
            <person name="Mori E."/>
            <person name="Abe Y."/>
            <person name="Kisaki G."/>
            <person name="Hamano K."/>
            <person name="Suezawa K."/>
            <person name="Otani M."/>
            <person name="Fukuda T."/>
            <person name="Manabe T."/>
            <person name="Gomi K."/>
            <person name="Tabuchi M."/>
            <person name="Akimitsu K."/>
            <person name="Kataoka I."/>
        </authorList>
    </citation>
    <scope>NUCLEOTIDE SEQUENCE [LARGE SCALE GENOMIC DNA]</scope>
    <source>
        <strain evidence="3">cv. Fuchu</strain>
    </source>
</reference>
<sequence length="372" mass="41627">MNPNNHNNMNNQENVQAGGRTMIEYLCPNTMARESPIHVPIQAYGFEIKSAMLQRQFIEALSNGRFLSKTPEEAWDYFDELAANNQTWEMVGTTKPTRATGKYVLHDVGDDDVRTQLAKLTHQLEMLTTKKVHEVSTKKFHTQVLNDIRSHLLKLTTSMRVAQNERGKFPSQPQPNPQGQHSVGSSNEGHMEHLKAVTTLHSGREVDKTIYPKVTNTTGLRTAPIPSHSERPNMSVENLEEKRNVEKDESVGNEQVGRKAHEGVRVRNNGEGKTAPKYKDSRCPTVSIVIGAATIEHALLDLGASVNLLPYTVYKKLGLEELKPTSVTLQLADRSVRIPRGILEDVLIQVDKFYFSADFIVLDTQPVSDPDA</sequence>
<comment type="caution">
    <text evidence="2">The sequence shown here is derived from an EMBL/GenBank/DDBJ whole genome shotgun (WGS) entry which is preliminary data.</text>
</comment>
<dbReference type="OrthoDB" id="1305902at2759"/>
<evidence type="ECO:0000313" key="2">
    <source>
        <dbReference type="EMBL" id="GFS38451.1"/>
    </source>
</evidence>
<feature type="region of interest" description="Disordered" evidence="1">
    <location>
        <begin position="166"/>
        <end position="187"/>
    </location>
</feature>